<protein>
    <submittedName>
        <fullName evidence="1">Uncharacterized protein</fullName>
    </submittedName>
</protein>
<organism evidence="1 2">
    <name type="scientific">Longicatena caecimuris</name>
    <dbReference type="NCBI Taxonomy" id="1796635"/>
    <lineage>
        <taxon>Bacteria</taxon>
        <taxon>Bacillati</taxon>
        <taxon>Bacillota</taxon>
        <taxon>Erysipelotrichia</taxon>
        <taxon>Erysipelotrichales</taxon>
        <taxon>Erysipelotrichaceae</taxon>
        <taxon>Longicatena</taxon>
    </lineage>
</organism>
<accession>A0A4V2VL59</accession>
<dbReference type="AlphaFoldDB" id="A0A4V2VL59"/>
<gene>
    <name evidence="1" type="ORF">EDD61_10325</name>
</gene>
<dbReference type="Proteomes" id="UP000295773">
    <property type="component" value="Unassembled WGS sequence"/>
</dbReference>
<name>A0A4V2VL59_9FIRM</name>
<evidence type="ECO:0000313" key="2">
    <source>
        <dbReference type="Proteomes" id="UP000295773"/>
    </source>
</evidence>
<reference evidence="1 2" key="1">
    <citation type="submission" date="2019-03" db="EMBL/GenBank/DDBJ databases">
        <title>Genomic Encyclopedia of Type Strains, Phase IV (KMG-IV): sequencing the most valuable type-strain genomes for metagenomic binning, comparative biology and taxonomic classification.</title>
        <authorList>
            <person name="Goeker M."/>
        </authorList>
    </citation>
    <scope>NUCLEOTIDE SEQUENCE [LARGE SCALE GENOMIC DNA]</scope>
    <source>
        <strain evidence="1 2">DSM 29481</strain>
    </source>
</reference>
<keyword evidence="2" id="KW-1185">Reference proteome</keyword>
<comment type="caution">
    <text evidence="1">The sequence shown here is derived from an EMBL/GenBank/DDBJ whole genome shotgun (WGS) entry which is preliminary data.</text>
</comment>
<evidence type="ECO:0000313" key="1">
    <source>
        <dbReference type="EMBL" id="TCU62614.1"/>
    </source>
</evidence>
<dbReference type="EMBL" id="SMBP01000003">
    <property type="protein sequence ID" value="TCU62614.1"/>
    <property type="molecule type" value="Genomic_DNA"/>
</dbReference>
<proteinExistence type="predicted"/>
<sequence>MLLSQYVEKGLLERIGHGVYTTPHTIIDDMFLLQCRSDNIIFSHDTALFLNGLSDRTPFMHIITIPSNTSLSKSIKEDCVCYYIKPELHKLGMIQEKTTFGNTVNCYNAERTVCDLLRSRNRCDEETVISGVKNYARYADKDLNRLFTYASILRVDKTLKKYLEVLL</sequence>